<accession>A0ABQ2Y2F4</accession>
<dbReference type="EMBL" id="BMYU01000013">
    <property type="protein sequence ID" value="GGX54091.1"/>
    <property type="molecule type" value="Genomic_DNA"/>
</dbReference>
<dbReference type="RefSeq" id="WP_189359045.1">
    <property type="nucleotide sequence ID" value="NZ_BMYU01000013.1"/>
</dbReference>
<comment type="caution">
    <text evidence="1">The sequence shown here is derived from an EMBL/GenBank/DDBJ whole genome shotgun (WGS) entry which is preliminary data.</text>
</comment>
<protein>
    <submittedName>
        <fullName evidence="1">Uncharacterized protein</fullName>
    </submittedName>
</protein>
<evidence type="ECO:0000313" key="1">
    <source>
        <dbReference type="EMBL" id="GGX54091.1"/>
    </source>
</evidence>
<organism evidence="1 2">
    <name type="scientific">Undibacterium squillarum</name>
    <dbReference type="NCBI Taxonomy" id="1131567"/>
    <lineage>
        <taxon>Bacteria</taxon>
        <taxon>Pseudomonadati</taxon>
        <taxon>Pseudomonadota</taxon>
        <taxon>Betaproteobacteria</taxon>
        <taxon>Burkholderiales</taxon>
        <taxon>Oxalobacteraceae</taxon>
        <taxon>Undibacterium</taxon>
    </lineage>
</organism>
<gene>
    <name evidence="1" type="ORF">GCM10010946_35950</name>
</gene>
<reference evidence="2" key="1">
    <citation type="journal article" date="2019" name="Int. J. Syst. Evol. Microbiol.">
        <title>The Global Catalogue of Microorganisms (GCM) 10K type strain sequencing project: providing services to taxonomists for standard genome sequencing and annotation.</title>
        <authorList>
            <consortium name="The Broad Institute Genomics Platform"/>
            <consortium name="The Broad Institute Genome Sequencing Center for Infectious Disease"/>
            <person name="Wu L."/>
            <person name="Ma J."/>
        </authorList>
    </citation>
    <scope>NUCLEOTIDE SEQUENCE [LARGE SCALE GENOMIC DNA]</scope>
    <source>
        <strain evidence="2">KCTC 23917</strain>
    </source>
</reference>
<name>A0ABQ2Y2F4_9BURK</name>
<proteinExistence type="predicted"/>
<evidence type="ECO:0000313" key="2">
    <source>
        <dbReference type="Proteomes" id="UP000653343"/>
    </source>
</evidence>
<sequence length="184" mass="21535">MITDENRPPRYSLRSHSEYQSKLLNAQGQPIAVVNGEAISFQQDFGELTLIATHYDYFDGCNHWLYLFRSNTLLDQLTLPDSFGFVDKVQRISANTLQFSFHVICKPRDDETPQARNWRLYYEKNQAWEVTVNPQGSRNWHWSALMRRPNRFLLSKRYVLVRCIDVSDLEVQCQSAIQTDDGDP</sequence>
<dbReference type="Proteomes" id="UP000653343">
    <property type="component" value="Unassembled WGS sequence"/>
</dbReference>
<keyword evidence="2" id="KW-1185">Reference proteome</keyword>